<evidence type="ECO:0000256" key="1">
    <source>
        <dbReference type="SAM" id="SignalP"/>
    </source>
</evidence>
<gene>
    <name evidence="2" type="ORF">LFA_pA0036</name>
</gene>
<geneLocation type="plasmid" evidence="3">
    <name>LLAP10_pA</name>
</geneLocation>
<dbReference type="RefSeq" id="WP_045097760.1">
    <property type="nucleotide sequence ID" value="NZ_LN614828.1"/>
</dbReference>
<dbReference type="OrthoDB" id="5639034at2"/>
<dbReference type="EMBL" id="LN614828">
    <property type="protein sequence ID" value="CEG59145.1"/>
    <property type="molecule type" value="Genomic_DNA"/>
</dbReference>
<organism evidence="2 3">
    <name type="scientific">Legionella fallonii LLAP-10</name>
    <dbReference type="NCBI Taxonomy" id="1212491"/>
    <lineage>
        <taxon>Bacteria</taxon>
        <taxon>Pseudomonadati</taxon>
        <taxon>Pseudomonadota</taxon>
        <taxon>Gammaproteobacteria</taxon>
        <taxon>Legionellales</taxon>
        <taxon>Legionellaceae</taxon>
        <taxon>Legionella</taxon>
    </lineage>
</organism>
<protein>
    <recommendedName>
        <fullName evidence="4">Substrate of the Dot/Icm secretion system</fullName>
    </recommendedName>
</protein>
<keyword evidence="3" id="KW-1185">Reference proteome</keyword>
<dbReference type="AlphaFoldDB" id="A0A098GAY8"/>
<dbReference type="KEGG" id="lfa:LFA_pA0036"/>
<feature type="signal peptide" evidence="1">
    <location>
        <begin position="1"/>
        <end position="22"/>
    </location>
</feature>
<reference evidence="3" key="1">
    <citation type="submission" date="2014-09" db="EMBL/GenBank/DDBJ databases">
        <authorList>
            <person name="Gomez-Valero L."/>
        </authorList>
    </citation>
    <scope>NUCLEOTIDE SEQUENCE [LARGE SCALE GENOMIC DNA]</scope>
    <source>
        <strain evidence="3">ATCC700992</strain>
        <plasmid evidence="3">LLAP10_pA</plasmid>
    </source>
</reference>
<evidence type="ECO:0000313" key="2">
    <source>
        <dbReference type="EMBL" id="CEG59145.1"/>
    </source>
</evidence>
<proteinExistence type="predicted"/>
<name>A0A098GAY8_9GAMM</name>
<evidence type="ECO:0000313" key="3">
    <source>
        <dbReference type="Proteomes" id="UP000032430"/>
    </source>
</evidence>
<sequence>MLKLNALIILTTLSVVTPTLYAEDDMMNTTSGNTMQNNDQQSAPMQQMQEEMKKLQEMHDQLMNAKTPEEKKALLKTQMPEIQHGMDIMQKMGGETATNPEMMGKRMKMMQTMMQMMMDRQKMMMDNGMMGCSMMKGE</sequence>
<keyword evidence="1" id="KW-0732">Signal</keyword>
<evidence type="ECO:0008006" key="4">
    <source>
        <dbReference type="Google" id="ProtNLM"/>
    </source>
</evidence>
<dbReference type="Proteomes" id="UP000032430">
    <property type="component" value="Plasmid II"/>
</dbReference>
<feature type="chain" id="PRO_5001935540" description="Substrate of the Dot/Icm secretion system" evidence="1">
    <location>
        <begin position="23"/>
        <end position="138"/>
    </location>
</feature>
<keyword evidence="2" id="KW-0614">Plasmid</keyword>
<accession>A0A098GAY8</accession>
<dbReference type="HOGENOM" id="CLU_1872849_0_0_6"/>